<comment type="catalytic activity">
    <reaction evidence="8">
        <text>L-tyrosyl-[protein] + UTP = O-(5'-uridylyl)-L-tyrosyl-[protein] + diphosphate</text>
        <dbReference type="Rhea" id="RHEA:83887"/>
        <dbReference type="Rhea" id="RHEA-COMP:10136"/>
        <dbReference type="Rhea" id="RHEA-COMP:20238"/>
        <dbReference type="ChEBI" id="CHEBI:33019"/>
        <dbReference type="ChEBI" id="CHEBI:46398"/>
        <dbReference type="ChEBI" id="CHEBI:46858"/>
        <dbReference type="ChEBI" id="CHEBI:90602"/>
    </reaction>
</comment>
<evidence type="ECO:0000256" key="2">
    <source>
        <dbReference type="ARBA" id="ARBA00022679"/>
    </source>
</evidence>
<comment type="function">
    <text evidence="8">Nucleotidyltransferase involved in the post-translational modification of proteins. It can catalyze the addition of adenosine monophosphate (AMP) or uridine monophosphate (UMP) to a protein, resulting in modifications known as AMPylation and UMPylation.</text>
</comment>
<feature type="binding site" evidence="8">
    <location>
        <position position="183"/>
    </location>
    <ligand>
        <name>ATP</name>
        <dbReference type="ChEBI" id="CHEBI:30616"/>
    </ligand>
</feature>
<feature type="binding site" evidence="8">
    <location>
        <position position="90"/>
    </location>
    <ligand>
        <name>ATP</name>
        <dbReference type="ChEBI" id="CHEBI:30616"/>
    </ligand>
</feature>
<feature type="binding site" evidence="8">
    <location>
        <position position="92"/>
    </location>
    <ligand>
        <name>ATP</name>
        <dbReference type="ChEBI" id="CHEBI:30616"/>
    </ligand>
</feature>
<proteinExistence type="inferred from homology"/>
<evidence type="ECO:0000256" key="3">
    <source>
        <dbReference type="ARBA" id="ARBA00022695"/>
    </source>
</evidence>
<organism evidence="9 10">
    <name type="scientific">Thioalkalivibrio denitrificans</name>
    <dbReference type="NCBI Taxonomy" id="108003"/>
    <lineage>
        <taxon>Bacteria</taxon>
        <taxon>Pseudomonadati</taxon>
        <taxon>Pseudomonadota</taxon>
        <taxon>Gammaproteobacteria</taxon>
        <taxon>Chromatiales</taxon>
        <taxon>Ectothiorhodospiraceae</taxon>
        <taxon>Thioalkalivibrio</taxon>
    </lineage>
</organism>
<keyword evidence="6 8" id="KW-0067">ATP-binding</keyword>
<gene>
    <name evidence="8" type="primary">ydiU</name>
    <name evidence="8" type="synonym">selO</name>
    <name evidence="9" type="ORF">B1C78_03990</name>
</gene>
<dbReference type="EC" id="2.7.7.-" evidence="8"/>
<comment type="catalytic activity">
    <reaction evidence="8">
        <text>L-seryl-[protein] + ATP = 3-O-(5'-adenylyl)-L-seryl-[protein] + diphosphate</text>
        <dbReference type="Rhea" id="RHEA:58120"/>
        <dbReference type="Rhea" id="RHEA-COMP:9863"/>
        <dbReference type="Rhea" id="RHEA-COMP:15073"/>
        <dbReference type="ChEBI" id="CHEBI:29999"/>
        <dbReference type="ChEBI" id="CHEBI:30616"/>
        <dbReference type="ChEBI" id="CHEBI:33019"/>
        <dbReference type="ChEBI" id="CHEBI:142516"/>
        <dbReference type="EC" id="2.7.7.108"/>
    </reaction>
</comment>
<feature type="binding site" evidence="8">
    <location>
        <position position="176"/>
    </location>
    <ligand>
        <name>ATP</name>
        <dbReference type="ChEBI" id="CHEBI:30616"/>
    </ligand>
</feature>
<dbReference type="EMBL" id="MVBK01000021">
    <property type="protein sequence ID" value="OOG27150.1"/>
    <property type="molecule type" value="Genomic_DNA"/>
</dbReference>
<comment type="catalytic activity">
    <reaction evidence="8">
        <text>L-histidyl-[protein] + UTP = N(tele)-(5'-uridylyl)-L-histidyl-[protein] + diphosphate</text>
        <dbReference type="Rhea" id="RHEA:83891"/>
        <dbReference type="Rhea" id="RHEA-COMP:9745"/>
        <dbReference type="Rhea" id="RHEA-COMP:20239"/>
        <dbReference type="ChEBI" id="CHEBI:29979"/>
        <dbReference type="ChEBI" id="CHEBI:33019"/>
        <dbReference type="ChEBI" id="CHEBI:46398"/>
        <dbReference type="ChEBI" id="CHEBI:233474"/>
    </reaction>
</comment>
<reference evidence="9 10" key="1">
    <citation type="submission" date="2017-02" db="EMBL/GenBank/DDBJ databases">
        <title>Genomic diversity within the haloalkaliphilic genus Thioalkalivibrio.</title>
        <authorList>
            <person name="Ahn A.-C."/>
            <person name="Meier-Kolthoff J."/>
            <person name="Overmars L."/>
            <person name="Richter M."/>
            <person name="Woyke T."/>
            <person name="Sorokin D.Y."/>
            <person name="Muyzer G."/>
        </authorList>
    </citation>
    <scope>NUCLEOTIDE SEQUENCE [LARGE SCALE GENOMIC DNA]</scope>
    <source>
        <strain evidence="9 10">ALJD</strain>
    </source>
</reference>
<evidence type="ECO:0000256" key="4">
    <source>
        <dbReference type="ARBA" id="ARBA00022723"/>
    </source>
</evidence>
<keyword evidence="10" id="KW-1185">Reference proteome</keyword>
<evidence type="ECO:0000313" key="9">
    <source>
        <dbReference type="EMBL" id="OOG27150.1"/>
    </source>
</evidence>
<name>A0A1V3NQ19_9GAMM</name>
<comment type="catalytic activity">
    <reaction evidence="8">
        <text>L-threonyl-[protein] + ATP = 3-O-(5'-adenylyl)-L-threonyl-[protein] + diphosphate</text>
        <dbReference type="Rhea" id="RHEA:54292"/>
        <dbReference type="Rhea" id="RHEA-COMP:11060"/>
        <dbReference type="Rhea" id="RHEA-COMP:13847"/>
        <dbReference type="ChEBI" id="CHEBI:30013"/>
        <dbReference type="ChEBI" id="CHEBI:30616"/>
        <dbReference type="ChEBI" id="CHEBI:33019"/>
        <dbReference type="ChEBI" id="CHEBI:138113"/>
        <dbReference type="EC" id="2.7.7.108"/>
    </reaction>
</comment>
<accession>A0A1V3NQ19</accession>
<feature type="binding site" evidence="8">
    <location>
        <position position="262"/>
    </location>
    <ligand>
        <name>ATP</name>
        <dbReference type="ChEBI" id="CHEBI:30616"/>
    </ligand>
</feature>
<keyword evidence="4 8" id="KW-0479">Metal-binding</keyword>
<comment type="caution">
    <text evidence="9">The sequence shown here is derived from an EMBL/GenBank/DDBJ whole genome shotgun (WGS) entry which is preliminary data.</text>
</comment>
<dbReference type="InterPro" id="IPR003846">
    <property type="entry name" value="SelO"/>
</dbReference>
<comment type="catalytic activity">
    <reaction evidence="8">
        <text>L-seryl-[protein] + UTP = O-(5'-uridylyl)-L-seryl-[protein] + diphosphate</text>
        <dbReference type="Rhea" id="RHEA:64604"/>
        <dbReference type="Rhea" id="RHEA-COMP:9863"/>
        <dbReference type="Rhea" id="RHEA-COMP:16635"/>
        <dbReference type="ChEBI" id="CHEBI:29999"/>
        <dbReference type="ChEBI" id="CHEBI:33019"/>
        <dbReference type="ChEBI" id="CHEBI:46398"/>
        <dbReference type="ChEBI" id="CHEBI:156051"/>
    </reaction>
</comment>
<feature type="binding site" evidence="8">
    <location>
        <position position="262"/>
    </location>
    <ligand>
        <name>Mg(2+)</name>
        <dbReference type="ChEBI" id="CHEBI:18420"/>
    </ligand>
</feature>
<dbReference type="PANTHER" id="PTHR32057:SF14">
    <property type="entry name" value="PROTEIN ADENYLYLTRANSFERASE SELO, MITOCHONDRIAL"/>
    <property type="match status" value="1"/>
</dbReference>
<dbReference type="HAMAP" id="MF_00692">
    <property type="entry name" value="SelO"/>
    <property type="match status" value="1"/>
</dbReference>
<dbReference type="GO" id="GO:0000287">
    <property type="term" value="F:magnesium ion binding"/>
    <property type="evidence" value="ECO:0007669"/>
    <property type="project" value="UniProtKB-UniRule"/>
</dbReference>
<evidence type="ECO:0000256" key="1">
    <source>
        <dbReference type="ARBA" id="ARBA00009747"/>
    </source>
</evidence>
<keyword evidence="8" id="KW-0464">Manganese</keyword>
<dbReference type="GO" id="GO:0030145">
    <property type="term" value="F:manganese ion binding"/>
    <property type="evidence" value="ECO:0007669"/>
    <property type="project" value="UniProtKB-UniRule"/>
</dbReference>
<dbReference type="Pfam" id="PF02696">
    <property type="entry name" value="SelO"/>
    <property type="match status" value="1"/>
</dbReference>
<keyword evidence="2 8" id="KW-0808">Transferase</keyword>
<comment type="catalytic activity">
    <reaction evidence="8">
        <text>L-tyrosyl-[protein] + ATP = O-(5'-adenylyl)-L-tyrosyl-[protein] + diphosphate</text>
        <dbReference type="Rhea" id="RHEA:54288"/>
        <dbReference type="Rhea" id="RHEA-COMP:10136"/>
        <dbReference type="Rhea" id="RHEA-COMP:13846"/>
        <dbReference type="ChEBI" id="CHEBI:30616"/>
        <dbReference type="ChEBI" id="CHEBI:33019"/>
        <dbReference type="ChEBI" id="CHEBI:46858"/>
        <dbReference type="ChEBI" id="CHEBI:83624"/>
        <dbReference type="EC" id="2.7.7.108"/>
    </reaction>
</comment>
<feature type="binding site" evidence="8">
    <location>
        <position position="253"/>
    </location>
    <ligand>
        <name>Mg(2+)</name>
        <dbReference type="ChEBI" id="CHEBI:18420"/>
    </ligand>
</feature>
<dbReference type="EC" id="2.7.7.108" evidence="8"/>
<evidence type="ECO:0000256" key="7">
    <source>
        <dbReference type="ARBA" id="ARBA00022842"/>
    </source>
</evidence>
<keyword evidence="3 8" id="KW-0548">Nucleotidyltransferase</keyword>
<evidence type="ECO:0000256" key="8">
    <source>
        <dbReference type="HAMAP-Rule" id="MF_00692"/>
    </source>
</evidence>
<dbReference type="GO" id="GO:0070733">
    <property type="term" value="F:AMPylase activity"/>
    <property type="evidence" value="ECO:0007669"/>
    <property type="project" value="UniProtKB-EC"/>
</dbReference>
<evidence type="ECO:0000256" key="5">
    <source>
        <dbReference type="ARBA" id="ARBA00022741"/>
    </source>
</evidence>
<feature type="binding site" evidence="8">
    <location>
        <position position="126"/>
    </location>
    <ligand>
        <name>ATP</name>
        <dbReference type="ChEBI" id="CHEBI:30616"/>
    </ligand>
</feature>
<protein>
    <recommendedName>
        <fullName evidence="8">Protein nucleotidyltransferase YdiU</fullName>
        <ecNumber evidence="8">2.7.7.-</ecNumber>
    </recommendedName>
    <alternativeName>
        <fullName evidence="8">Protein adenylyltransferase YdiU</fullName>
        <ecNumber evidence="8">2.7.7.108</ecNumber>
    </alternativeName>
    <alternativeName>
        <fullName evidence="8">Protein uridylyltransferase YdiU</fullName>
        <ecNumber evidence="8">2.7.7.-</ecNumber>
    </alternativeName>
</protein>
<feature type="binding site" evidence="8">
    <location>
        <position position="93"/>
    </location>
    <ligand>
        <name>ATP</name>
        <dbReference type="ChEBI" id="CHEBI:30616"/>
    </ligand>
</feature>
<dbReference type="Proteomes" id="UP000189462">
    <property type="component" value="Unassembled WGS sequence"/>
</dbReference>
<dbReference type="OrthoDB" id="9776281at2"/>
<evidence type="ECO:0000313" key="10">
    <source>
        <dbReference type="Proteomes" id="UP000189462"/>
    </source>
</evidence>
<dbReference type="STRING" id="108003.B1C78_03990"/>
<evidence type="ECO:0000256" key="6">
    <source>
        <dbReference type="ARBA" id="ARBA00022840"/>
    </source>
</evidence>
<keyword evidence="7 8" id="KW-0460">Magnesium</keyword>
<feature type="active site" description="Proton acceptor" evidence="8">
    <location>
        <position position="252"/>
    </location>
</feature>
<feature type="binding site" evidence="8">
    <location>
        <position position="113"/>
    </location>
    <ligand>
        <name>ATP</name>
        <dbReference type="ChEBI" id="CHEBI:30616"/>
    </ligand>
</feature>
<dbReference type="GO" id="GO:0005524">
    <property type="term" value="F:ATP binding"/>
    <property type="evidence" value="ECO:0007669"/>
    <property type="project" value="UniProtKB-UniRule"/>
</dbReference>
<sequence>MQKLESLKFVNSYARLPEAFYDRPGPAPFPEPYRVAFNESAAALIGLDPEEANRAEFVNAFTGQVPLAGMEPVSMVYAGHQFGVYVPRLGDGRAVVLGEVEAPDGGRWELQLKGSGPTEYSRGADGRAVLRSTIREYLASEAMHGLGIPTTRALTIFGSNLPVYREQAETAAILVRMAPSHVRIGTFEYFAHSGHGDHLRALADYVIANHYPELCDRDNPYLALLEAVVERTARLIAQWQAVGFAHGVMNTDNMSILGLTIDYGPYGFMDGYEPGFICNHSDHGGRYAFDQQPRVAWWNMACLAQALLPLLEKDENAALEKARDALEPFDALFGDTFLGLMRTKLGLLEARAGDQELIARLLDLMAESRVDYTRFFRAVGRFHEPGWFAGIRWGFKEPEAFDAWMGDYCDRLDLEDRPDDERLAHMLSVNPKYILRNYLAQVAIDQAEKLRDFSEVDRLRRLLERPFEEQPDMDAYADLPPEWAKEISVSCSS</sequence>
<dbReference type="PANTHER" id="PTHR32057">
    <property type="entry name" value="PROTEIN ADENYLYLTRANSFERASE SELO, MITOCHONDRIAL"/>
    <property type="match status" value="1"/>
</dbReference>
<dbReference type="RefSeq" id="WP_077277843.1">
    <property type="nucleotide sequence ID" value="NZ_MVBK01000021.1"/>
</dbReference>
<comment type="similarity">
    <text evidence="1 8">Belongs to the SELO family.</text>
</comment>
<comment type="cofactor">
    <cofactor evidence="8">
        <name>Mg(2+)</name>
        <dbReference type="ChEBI" id="CHEBI:18420"/>
    </cofactor>
    <cofactor evidence="8">
        <name>Mn(2+)</name>
        <dbReference type="ChEBI" id="CHEBI:29035"/>
    </cofactor>
</comment>
<dbReference type="AlphaFoldDB" id="A0A1V3NQ19"/>
<feature type="binding site" evidence="8">
    <location>
        <position position="125"/>
    </location>
    <ligand>
        <name>ATP</name>
        <dbReference type="ChEBI" id="CHEBI:30616"/>
    </ligand>
</feature>
<keyword evidence="5 8" id="KW-0547">Nucleotide-binding</keyword>
<dbReference type="NCBIfam" id="NF000658">
    <property type="entry name" value="PRK00029.1"/>
    <property type="match status" value="1"/>
</dbReference>